<dbReference type="Proteomes" id="UP000501990">
    <property type="component" value="Segment"/>
</dbReference>
<evidence type="ECO:0000313" key="6">
    <source>
        <dbReference type="EMBL" id="QIM07748.1"/>
    </source>
</evidence>
<organismHost>
    <name type="scientific">Sus scrofa</name>
    <name type="common">Pig</name>
    <dbReference type="NCBI Taxonomy" id="9823"/>
</organismHost>
<dbReference type="KEGG" id="vg:41902194"/>
<organism evidence="1">
    <name type="scientific">African swine fever virus</name>
    <name type="common">ASFV</name>
    <dbReference type="NCBI Taxonomy" id="10497"/>
    <lineage>
        <taxon>Viruses</taxon>
        <taxon>Varidnaviria</taxon>
        <taxon>Bamfordvirae</taxon>
        <taxon>Nucleocytoviricota</taxon>
        <taxon>Pokkesviricetes</taxon>
        <taxon>Asfuvirales</taxon>
        <taxon>Asfarviridae</taxon>
        <taxon>Asfivirus</taxon>
        <taxon>Asfivirus haemorrhagiae</taxon>
    </lineage>
</organism>
<dbReference type="Proteomes" id="UP000501235">
    <property type="component" value="Segment"/>
</dbReference>
<evidence type="ECO:0000313" key="5">
    <source>
        <dbReference type="EMBL" id="QIM07515.1"/>
    </source>
</evidence>
<dbReference type="EMBL" id="MN270977">
    <property type="protein sequence ID" value="QIM08682.1"/>
    <property type="molecule type" value="Genomic_DNA"/>
</dbReference>
<evidence type="ECO:0000313" key="2">
    <source>
        <dbReference type="EMBL" id="QIM06810.1"/>
    </source>
</evidence>
<evidence type="ECO:0000313" key="13">
    <source>
        <dbReference type="EMBL" id="QIM09381.1"/>
    </source>
</evidence>
<gene>
    <name evidence="1" type="primary">URF50</name>
    <name evidence="2" type="synonym">URF050</name>
    <name evidence="1" type="ORF">AFSV47Ss_0169</name>
</gene>
<evidence type="ECO:0000313" key="15">
    <source>
        <dbReference type="Proteomes" id="UP000500898"/>
    </source>
</evidence>
<dbReference type="EMBL" id="MN270970">
    <property type="protein sequence ID" value="QIM07045.1"/>
    <property type="molecule type" value="Genomic_DNA"/>
</dbReference>
<proteinExistence type="predicted"/>
<name>A0A3G1EV70_ASF</name>
<dbReference type="Proteomes" id="UP000500898">
    <property type="component" value="Segment"/>
</dbReference>
<dbReference type="Proteomes" id="UP000503294">
    <property type="component" value="Segment"/>
</dbReference>
<dbReference type="Proteomes" id="UP000266411">
    <property type="component" value="Segment"/>
</dbReference>
<evidence type="ECO:0000313" key="7">
    <source>
        <dbReference type="EMBL" id="QIM07981.1"/>
    </source>
</evidence>
<evidence type="ECO:0000313" key="11">
    <source>
        <dbReference type="EMBL" id="QIM08915.1"/>
    </source>
</evidence>
<dbReference type="Proteomes" id="UP000502695">
    <property type="component" value="Segment"/>
</dbReference>
<dbReference type="EMBL" id="MN270975">
    <property type="protein sequence ID" value="QIM08216.1"/>
    <property type="molecule type" value="Genomic_DNA"/>
</dbReference>
<organismHost>
    <name type="scientific">Ornithodoros</name>
    <name type="common">relapsing fever ticks</name>
    <dbReference type="NCBI Taxonomy" id="6937"/>
</organismHost>
<dbReference type="EMBL" id="MN270980">
    <property type="protein sequence ID" value="QIM09381.1"/>
    <property type="molecule type" value="Genomic_DNA"/>
</dbReference>
<evidence type="ECO:0000313" key="12">
    <source>
        <dbReference type="EMBL" id="QIM09148.1"/>
    </source>
</evidence>
<protein>
    <submittedName>
        <fullName evidence="1">Uncharacterized protein</fullName>
    </submittedName>
</protein>
<evidence type="ECO:0000313" key="9">
    <source>
        <dbReference type="EMBL" id="QIM08449.1"/>
    </source>
</evidence>
<dbReference type="EMBL" id="MN270976">
    <property type="protein sequence ID" value="QIM08449.1"/>
    <property type="molecule type" value="Genomic_DNA"/>
</dbReference>
<organismHost>
    <name type="scientific">Phacochoerus aethiopicus</name>
    <name type="common">Warthog</name>
    <dbReference type="NCBI Taxonomy" id="85517"/>
</organismHost>
<dbReference type="Proteomes" id="UP000502885">
    <property type="component" value="Segment"/>
</dbReference>
<evidence type="ECO:0000313" key="10">
    <source>
        <dbReference type="EMBL" id="QIM08682.1"/>
    </source>
</evidence>
<evidence type="ECO:0000313" key="8">
    <source>
        <dbReference type="EMBL" id="QIM08216.1"/>
    </source>
</evidence>
<dbReference type="EMBL" id="MN270971">
    <property type="protein sequence ID" value="QIM07280.1"/>
    <property type="molecule type" value="Genomic_DNA"/>
</dbReference>
<dbReference type="Proteomes" id="UP000500690">
    <property type="component" value="Segment"/>
</dbReference>
<accession>A0A3G1EV70</accession>
<sequence>MAHCECTMASFSPTPLVPPLIQSLALLMFVPARKKHEATSGTYTSRLAIRLACSCFAMGIPGPSFSQENTPLSNEILM</sequence>
<dbReference type="EMBL" id="MN270969">
    <property type="protein sequence ID" value="QIM06810.1"/>
    <property type="molecule type" value="Genomic_DNA"/>
</dbReference>
<dbReference type="Proteomes" id="UP000501465">
    <property type="component" value="Segment"/>
</dbReference>
<organismHost>
    <name type="scientific">Phacochoerus africanus</name>
    <name type="common">Warthog</name>
    <dbReference type="NCBI Taxonomy" id="41426"/>
</organismHost>
<reference evidence="1" key="1">
    <citation type="journal article" date="2016" name="Genome Announc.">
        <title>Complete genome sequence of an African swine fever virus isolate from Sardinia, Italy.</title>
        <authorList>
            <person name="Granberg F."/>
            <person name="Torresi C."/>
            <person name="Oggiano A."/>
            <person name="Malmberg M."/>
            <person name="Iscaro C."/>
            <person name="De Mia G.M."/>
            <person name="Sandor B."/>
        </authorList>
    </citation>
    <scope>NUCLEOTIDE SEQUENCE [LARGE SCALE GENOMIC DNA]</scope>
    <source>
        <strain evidence="1">47/Ss/2008</strain>
    </source>
</reference>
<evidence type="ECO:0000313" key="14">
    <source>
        <dbReference type="Proteomes" id="UP000500690"/>
    </source>
</evidence>
<dbReference type="EMBL" id="MN270979">
    <property type="protein sequence ID" value="QIM09148.1"/>
    <property type="molecule type" value="Genomic_DNA"/>
</dbReference>
<evidence type="ECO:0000313" key="4">
    <source>
        <dbReference type="EMBL" id="QIM07280.1"/>
    </source>
</evidence>
<dbReference type="GeneID" id="41902194"/>
<reference evidence="14 15" key="2">
    <citation type="journal article" date="2020" name="Transbound. Emerg. Dis.">
        <title>The evolution of African swine fever virus in Sardinia (1978 to 2014) as revealed by whole genome sequencing and comparative analysis.</title>
        <authorList>
            <person name="Torresi C."/>
            <person name="Fiori M."/>
            <person name="Bertolotti L."/>
            <person name="Floris M."/>
            <person name="Colitti B."/>
            <person name="Giammarioli M."/>
            <person name="Dei Giudici S."/>
            <person name="Oggiano A."/>
            <person name="Malmberg M."/>
            <person name="De Mia G.M."/>
            <person name="Belak S."/>
            <person name="Granberg F."/>
        </authorList>
    </citation>
    <scope>NUCLEOTIDE SEQUENCE [LARGE SCALE GENOMIC DNA]</scope>
    <source>
        <strain evidence="4">139/Nu/1981</strain>
        <strain evidence="5">140/Or/1985</strain>
        <strain evidence="7">141/Nu/1990</strain>
        <strain evidence="8">142/Nu/1995</strain>
        <strain evidence="13">22653/Ca/2014</strain>
        <strain evidence="10">26/Ss/2004</strain>
        <strain evidence="2">56/Ca/1978</strain>
        <strain evidence="3">57/Ca/1979</strain>
        <strain evidence="9">60/Nu/1997</strain>
        <strain evidence="11">72407/Ss/2005</strain>
        <strain evidence="6">85/Ca/1985</strain>
        <strain evidence="12">97/Ot/2012</strain>
    </source>
</reference>
<evidence type="ECO:0000313" key="1">
    <source>
        <dbReference type="EMBL" id="AOO54474.1"/>
    </source>
</evidence>
<evidence type="ECO:0000313" key="3">
    <source>
        <dbReference type="EMBL" id="QIM07045.1"/>
    </source>
</evidence>
<dbReference type="EMBL" id="MN270972">
    <property type="protein sequence ID" value="QIM07515.1"/>
    <property type="molecule type" value="Genomic_DNA"/>
</dbReference>
<organismHost>
    <name type="scientific">Potamochoerus larvatus</name>
    <name type="common">Bushpig</name>
    <dbReference type="NCBI Taxonomy" id="273792"/>
</organismHost>
<dbReference type="EMBL" id="MN270974">
    <property type="protein sequence ID" value="QIM07981.1"/>
    <property type="molecule type" value="Genomic_DNA"/>
</dbReference>
<dbReference type="EMBL" id="MN270978">
    <property type="protein sequence ID" value="QIM08915.1"/>
    <property type="molecule type" value="Genomic_DNA"/>
</dbReference>
<dbReference type="RefSeq" id="YP_009703386.1">
    <property type="nucleotide sequence ID" value="NC_044955.1"/>
</dbReference>
<dbReference type="Proteomes" id="UP000501683">
    <property type="component" value="Segment"/>
</dbReference>
<dbReference type="EMBL" id="KX354450">
    <property type="protein sequence ID" value="AOO54474.1"/>
    <property type="molecule type" value="Genomic_DNA"/>
</dbReference>
<dbReference type="Proteomes" id="UP000502933">
    <property type="component" value="Segment"/>
</dbReference>
<dbReference type="Proteomes" id="UP000503066">
    <property type="component" value="Genome"/>
</dbReference>
<dbReference type="Proteomes" id="UP000501487">
    <property type="component" value="Segment"/>
</dbReference>
<organismHost>
    <name type="scientific">Ornithodoros moubata</name>
    <name type="common">Soft tick</name>
    <name type="synonym">Argasid tick</name>
    <dbReference type="NCBI Taxonomy" id="6938"/>
</organismHost>
<dbReference type="EMBL" id="MN270973">
    <property type="protein sequence ID" value="QIM07748.1"/>
    <property type="molecule type" value="Genomic_DNA"/>
</dbReference>